<comment type="caution">
    <text evidence="1">The sequence shown here is derived from an EMBL/GenBank/DDBJ whole genome shotgun (WGS) entry which is preliminary data.</text>
</comment>
<dbReference type="Proteomes" id="UP000650833">
    <property type="component" value="Unassembled WGS sequence"/>
</dbReference>
<proteinExistence type="predicted"/>
<dbReference type="AlphaFoldDB" id="A0A8H7ULG0"/>
<gene>
    <name evidence="1" type="ORF">INT46_006880</name>
</gene>
<evidence type="ECO:0000313" key="1">
    <source>
        <dbReference type="EMBL" id="KAG2190386.1"/>
    </source>
</evidence>
<keyword evidence="2" id="KW-1185">Reference proteome</keyword>
<organism evidence="1 2">
    <name type="scientific">Mucor plumbeus</name>
    <dbReference type="NCBI Taxonomy" id="97098"/>
    <lineage>
        <taxon>Eukaryota</taxon>
        <taxon>Fungi</taxon>
        <taxon>Fungi incertae sedis</taxon>
        <taxon>Mucoromycota</taxon>
        <taxon>Mucoromycotina</taxon>
        <taxon>Mucoromycetes</taxon>
        <taxon>Mucorales</taxon>
        <taxon>Mucorineae</taxon>
        <taxon>Mucoraceae</taxon>
        <taxon>Mucor</taxon>
    </lineage>
</organism>
<protein>
    <submittedName>
        <fullName evidence="1">Uncharacterized protein</fullName>
    </submittedName>
</protein>
<evidence type="ECO:0000313" key="2">
    <source>
        <dbReference type="Proteomes" id="UP000650833"/>
    </source>
</evidence>
<name>A0A8H7ULG0_9FUNG</name>
<dbReference type="EMBL" id="JAEPRC010000978">
    <property type="protein sequence ID" value="KAG2190386.1"/>
    <property type="molecule type" value="Genomic_DNA"/>
</dbReference>
<sequence length="52" mass="5918">MSSMEKQLQMMQQQIVTLQEYSADDTATLPLHMQWVHALTTTGLPRISLLNS</sequence>
<reference evidence="1" key="1">
    <citation type="submission" date="2020-12" db="EMBL/GenBank/DDBJ databases">
        <title>Metabolic potential, ecology and presence of endohyphal bacteria is reflected in genomic diversity of Mucoromycotina.</title>
        <authorList>
            <person name="Muszewska A."/>
            <person name="Okrasinska A."/>
            <person name="Steczkiewicz K."/>
            <person name="Drgas O."/>
            <person name="Orlowska M."/>
            <person name="Perlinska-Lenart U."/>
            <person name="Aleksandrzak-Piekarczyk T."/>
            <person name="Szatraj K."/>
            <person name="Zielenkiewicz U."/>
            <person name="Pilsyk S."/>
            <person name="Malc E."/>
            <person name="Mieczkowski P."/>
            <person name="Kruszewska J.S."/>
            <person name="Biernat P."/>
            <person name="Pawlowska J."/>
        </authorList>
    </citation>
    <scope>NUCLEOTIDE SEQUENCE</scope>
    <source>
        <strain evidence="1">CBS 226.32</strain>
    </source>
</reference>
<accession>A0A8H7ULG0</accession>